<sequence>MTRRDFVMATAALPLAAQPAKVKPVLCIFSKHMSEFQWDELGAKAKEVGFDGVDLTVRPKGHVLPERVAEDLPKAVDAIRKHGLSVPMITTDLKDASDPAAKPTFEAMKKAGISLYKVGYWTAKKGQGVMAAAQENKRKLDGLLTLSKQYGLTAGLHNHSGPYFGCAVWDYRELIKDVSPRDAGYYFDPGHATVEGGLNGWRVSLDLVLPRLKMSAIKDFYWEKSNGQWKNHWCPLGEGMVNWQAVFAEYAKAEFGGPLSLHLEYPGGDDLPSIRKDLEYMKKQVSAAYA</sequence>
<accession>A0A7S7SIL3</accession>
<dbReference type="PANTHER" id="PTHR12110:SF41">
    <property type="entry name" value="INOSOSE DEHYDRATASE"/>
    <property type="match status" value="1"/>
</dbReference>
<keyword evidence="2" id="KW-0413">Isomerase</keyword>
<dbReference type="Proteomes" id="UP000593892">
    <property type="component" value="Chromosome"/>
</dbReference>
<dbReference type="PANTHER" id="PTHR12110">
    <property type="entry name" value="HYDROXYPYRUVATE ISOMERASE"/>
    <property type="match status" value="1"/>
</dbReference>
<gene>
    <name evidence="2" type="ORF">IRI77_25845</name>
</gene>
<proteinExistence type="predicted"/>
<reference evidence="2 3" key="1">
    <citation type="submission" date="2020-10" db="EMBL/GenBank/DDBJ databases">
        <title>Complete genome sequence of Paludibaculum fermentans P105T, a facultatively anaerobic acidobacterium capable of dissimilatory Fe(III) reduction.</title>
        <authorList>
            <person name="Dedysh S.N."/>
            <person name="Beletsky A.V."/>
            <person name="Kulichevskaya I.S."/>
            <person name="Mardanov A.V."/>
            <person name="Ravin N.V."/>
        </authorList>
    </citation>
    <scope>NUCLEOTIDE SEQUENCE [LARGE SCALE GENOMIC DNA]</scope>
    <source>
        <strain evidence="2 3">P105</strain>
    </source>
</reference>
<dbReference type="AlphaFoldDB" id="A0A7S7SIL3"/>
<dbReference type="InterPro" id="IPR036237">
    <property type="entry name" value="Xyl_isomerase-like_sf"/>
</dbReference>
<dbReference type="KEGG" id="pfer:IRI77_25845"/>
<dbReference type="Gene3D" id="3.20.20.150">
    <property type="entry name" value="Divalent-metal-dependent TIM barrel enzymes"/>
    <property type="match status" value="1"/>
</dbReference>
<dbReference type="SUPFAM" id="SSF51658">
    <property type="entry name" value="Xylose isomerase-like"/>
    <property type="match status" value="1"/>
</dbReference>
<evidence type="ECO:0000313" key="2">
    <source>
        <dbReference type="EMBL" id="QOY86214.1"/>
    </source>
</evidence>
<dbReference type="InterPro" id="IPR050312">
    <property type="entry name" value="IolE/XylAMocC-like"/>
</dbReference>
<evidence type="ECO:0000259" key="1">
    <source>
        <dbReference type="Pfam" id="PF01261"/>
    </source>
</evidence>
<feature type="domain" description="Xylose isomerase-like TIM barrel" evidence="1">
    <location>
        <begin position="43"/>
        <end position="283"/>
    </location>
</feature>
<protein>
    <submittedName>
        <fullName evidence="2">Sugar phosphate isomerase/epimerase</fullName>
    </submittedName>
</protein>
<dbReference type="GO" id="GO:0016853">
    <property type="term" value="F:isomerase activity"/>
    <property type="evidence" value="ECO:0007669"/>
    <property type="project" value="UniProtKB-KW"/>
</dbReference>
<keyword evidence="3" id="KW-1185">Reference proteome</keyword>
<evidence type="ECO:0000313" key="3">
    <source>
        <dbReference type="Proteomes" id="UP000593892"/>
    </source>
</evidence>
<dbReference type="RefSeq" id="WP_194447883.1">
    <property type="nucleotide sequence ID" value="NZ_CP063849.1"/>
</dbReference>
<name>A0A7S7SIL3_PALFE</name>
<dbReference type="Pfam" id="PF01261">
    <property type="entry name" value="AP_endonuc_2"/>
    <property type="match status" value="1"/>
</dbReference>
<dbReference type="EMBL" id="CP063849">
    <property type="protein sequence ID" value="QOY86214.1"/>
    <property type="molecule type" value="Genomic_DNA"/>
</dbReference>
<organism evidence="2 3">
    <name type="scientific">Paludibaculum fermentans</name>
    <dbReference type="NCBI Taxonomy" id="1473598"/>
    <lineage>
        <taxon>Bacteria</taxon>
        <taxon>Pseudomonadati</taxon>
        <taxon>Acidobacteriota</taxon>
        <taxon>Terriglobia</taxon>
        <taxon>Bryobacterales</taxon>
        <taxon>Bryobacteraceae</taxon>
        <taxon>Paludibaculum</taxon>
    </lineage>
</organism>
<dbReference type="InterPro" id="IPR013022">
    <property type="entry name" value="Xyl_isomerase-like_TIM-brl"/>
</dbReference>